<protein>
    <recommendedName>
        <fullName evidence="4">AtpZ/AtpI family protein</fullName>
    </recommendedName>
</protein>
<evidence type="ECO:0008006" key="4">
    <source>
        <dbReference type="Google" id="ProtNLM"/>
    </source>
</evidence>
<reference evidence="3" key="1">
    <citation type="submission" date="2017-09" db="EMBL/GenBank/DDBJ databases">
        <title>Depth-based differentiation of microbial function through sediment-hosted aquifers and enrichment of novel symbionts in the deep terrestrial subsurface.</title>
        <authorList>
            <person name="Probst A.J."/>
            <person name="Ladd B."/>
            <person name="Jarett J.K."/>
            <person name="Geller-Mcgrath D.E."/>
            <person name="Sieber C.M.K."/>
            <person name="Emerson J.B."/>
            <person name="Anantharaman K."/>
            <person name="Thomas B.C."/>
            <person name="Malmstrom R."/>
            <person name="Stieglmeier M."/>
            <person name="Klingl A."/>
            <person name="Woyke T."/>
            <person name="Ryan C.M."/>
            <person name="Banfield J.F."/>
        </authorList>
    </citation>
    <scope>NUCLEOTIDE SEQUENCE [LARGE SCALE GENOMIC DNA]</scope>
</reference>
<keyword evidence="1" id="KW-0812">Transmembrane</keyword>
<accession>A0A2M7V882</accession>
<evidence type="ECO:0000256" key="1">
    <source>
        <dbReference type="SAM" id="Phobius"/>
    </source>
</evidence>
<proteinExistence type="predicted"/>
<gene>
    <name evidence="2" type="ORF">COX81_02105</name>
</gene>
<organism evidence="2 3">
    <name type="scientific">Candidatus Magasanikbacteria bacterium CG_4_10_14_0_2_um_filter_37_12</name>
    <dbReference type="NCBI Taxonomy" id="1974637"/>
    <lineage>
        <taxon>Bacteria</taxon>
        <taxon>Candidatus Magasanikiibacteriota</taxon>
    </lineage>
</organism>
<feature type="transmembrane region" description="Helical" evidence="1">
    <location>
        <begin position="48"/>
        <end position="69"/>
    </location>
</feature>
<dbReference type="EMBL" id="PFPK01000023">
    <property type="protein sequence ID" value="PIZ94998.1"/>
    <property type="molecule type" value="Genomic_DNA"/>
</dbReference>
<evidence type="ECO:0000313" key="3">
    <source>
        <dbReference type="Proteomes" id="UP000228568"/>
    </source>
</evidence>
<sequence length="85" mass="9659">MPLLPQDKKERQYMLLGLRIIGDFGAIIALPVVMFVLVGQYLDEKYATGWKFTALGFILAVPLSGIMIFKKAKTYGEEYKKLDDK</sequence>
<dbReference type="AlphaFoldDB" id="A0A2M7V882"/>
<evidence type="ECO:0000313" key="2">
    <source>
        <dbReference type="EMBL" id="PIZ94998.1"/>
    </source>
</evidence>
<comment type="caution">
    <text evidence="2">The sequence shown here is derived from an EMBL/GenBank/DDBJ whole genome shotgun (WGS) entry which is preliminary data.</text>
</comment>
<feature type="transmembrane region" description="Helical" evidence="1">
    <location>
        <begin position="20"/>
        <end position="42"/>
    </location>
</feature>
<keyword evidence="1" id="KW-0472">Membrane</keyword>
<keyword evidence="1" id="KW-1133">Transmembrane helix</keyword>
<name>A0A2M7V882_9BACT</name>
<dbReference type="Proteomes" id="UP000228568">
    <property type="component" value="Unassembled WGS sequence"/>
</dbReference>